<feature type="compositionally biased region" description="Polar residues" evidence="1">
    <location>
        <begin position="1"/>
        <end position="16"/>
    </location>
</feature>
<dbReference type="Proteomes" id="UP000293360">
    <property type="component" value="Unassembled WGS sequence"/>
</dbReference>
<feature type="region of interest" description="Disordered" evidence="1">
    <location>
        <begin position="1"/>
        <end position="39"/>
    </location>
</feature>
<evidence type="ECO:0000313" key="2">
    <source>
        <dbReference type="EMBL" id="RYO95102.1"/>
    </source>
</evidence>
<comment type="caution">
    <text evidence="2">The sequence shown here is derived from an EMBL/GenBank/DDBJ whole genome shotgun (WGS) entry which is preliminary data.</text>
</comment>
<evidence type="ECO:0000256" key="1">
    <source>
        <dbReference type="SAM" id="MobiDB-lite"/>
    </source>
</evidence>
<dbReference type="OrthoDB" id="4729352at2759"/>
<feature type="region of interest" description="Disordered" evidence="1">
    <location>
        <begin position="412"/>
        <end position="431"/>
    </location>
</feature>
<protein>
    <recommendedName>
        <fullName evidence="4">Retrotransposon gag domain-containing protein</fullName>
    </recommendedName>
</protein>
<feature type="compositionally biased region" description="Pro residues" evidence="1">
    <location>
        <begin position="197"/>
        <end position="207"/>
    </location>
</feature>
<name>A0A4V1X9G3_9PEZI</name>
<gene>
    <name evidence="2" type="ORF">DL764_007752</name>
</gene>
<sequence>MTSPNIPTPEGTTGANTPAPEQAQSSGMTPPPRPTNSQEFFHGFPLLAAATARLIHDFTPLSRLLKINEQPQKVFGNTFAAFEDNHKRLKQSLHENHQLRERLATVEQSLQQVGQIALENAQLRERLATAERTSRENPLLYTRPAAPANAPAGPPGVGSDGSEQRRHNAEGPQPGPQPGPRPGPQPFATQPLVAPQQPRPDYAPPAGQPLFGMAESQRLRGSEPPVYKGDAKDSMVRQEEYTNWRSLVRLKLAINRNAYPTPGDRIMYAAQRLQGDAYSRVREKIDEVAARPLNPEAWSHGWRDVDDMLLFLDQVYITVDVLAQAHRDFQGLKQGSMSFADFISDFIRLADQSRQPPALRIVSLQQKVNGALQEALVPQVRRPGPEDDAAWIQLFRDLSNNIADQAFLRRMGRSSGNNVPTPQPPSNDSELEPMQLDAATIKGNGPRGPLSKEKRQRRRRLNLCMYYGKEGHYFFICPNRRPRPSNQGKD</sequence>
<reference evidence="2 3" key="1">
    <citation type="submission" date="2018-06" db="EMBL/GenBank/DDBJ databases">
        <title>Complete Genomes of Monosporascus.</title>
        <authorList>
            <person name="Robinson A.J."/>
            <person name="Natvig D.O."/>
        </authorList>
    </citation>
    <scope>NUCLEOTIDE SEQUENCE [LARGE SCALE GENOMIC DNA]</scope>
    <source>
        <strain evidence="2 3">CBS 110550</strain>
    </source>
</reference>
<dbReference type="EMBL" id="QJNU01000557">
    <property type="protein sequence ID" value="RYO95102.1"/>
    <property type="molecule type" value="Genomic_DNA"/>
</dbReference>
<proteinExistence type="predicted"/>
<dbReference type="AlphaFoldDB" id="A0A4V1X9G3"/>
<evidence type="ECO:0000313" key="3">
    <source>
        <dbReference type="Proteomes" id="UP000293360"/>
    </source>
</evidence>
<keyword evidence="3" id="KW-1185">Reference proteome</keyword>
<evidence type="ECO:0008006" key="4">
    <source>
        <dbReference type="Google" id="ProtNLM"/>
    </source>
</evidence>
<accession>A0A4V1X9G3</accession>
<organism evidence="2 3">
    <name type="scientific">Monosporascus ibericus</name>
    <dbReference type="NCBI Taxonomy" id="155417"/>
    <lineage>
        <taxon>Eukaryota</taxon>
        <taxon>Fungi</taxon>
        <taxon>Dikarya</taxon>
        <taxon>Ascomycota</taxon>
        <taxon>Pezizomycotina</taxon>
        <taxon>Sordariomycetes</taxon>
        <taxon>Xylariomycetidae</taxon>
        <taxon>Xylariales</taxon>
        <taxon>Xylariales incertae sedis</taxon>
        <taxon>Monosporascus</taxon>
    </lineage>
</organism>
<feature type="compositionally biased region" description="Pro residues" evidence="1">
    <location>
        <begin position="173"/>
        <end position="185"/>
    </location>
</feature>
<feature type="region of interest" description="Disordered" evidence="1">
    <location>
        <begin position="130"/>
        <end position="210"/>
    </location>
</feature>